<sequence length="67" mass="7567">METAGSTFNGRLWNECLNRHWFGSEDGDREMAGGDNERRSYISLPNYSALLKVALDRMSRPQMGACP</sequence>
<name>A0A2X3KX34_9BACT</name>
<dbReference type="Proteomes" id="UP000249818">
    <property type="component" value="Chromosome BARAN1"/>
</dbReference>
<protein>
    <submittedName>
        <fullName evidence="1">Uncharacterized protein</fullName>
    </submittedName>
</protein>
<gene>
    <name evidence="1" type="ORF">BARAN1_0111</name>
</gene>
<keyword evidence="2" id="KW-1185">Reference proteome</keyword>
<dbReference type="KEGG" id="bana:BARAN1_0111"/>
<reference evidence="2" key="1">
    <citation type="submission" date="2018-05" db="EMBL/GenBank/DDBJ databases">
        <authorList>
            <person name="Hao L."/>
        </authorList>
    </citation>
    <scope>NUCLEOTIDE SEQUENCE [LARGE SCALE GENOMIC DNA]</scope>
</reference>
<proteinExistence type="predicted"/>
<dbReference type="AlphaFoldDB" id="A0A2X3KX34"/>
<evidence type="ECO:0000313" key="2">
    <source>
        <dbReference type="Proteomes" id="UP000249818"/>
    </source>
</evidence>
<dbReference type="EMBL" id="LS483254">
    <property type="protein sequence ID" value="SQD92136.1"/>
    <property type="molecule type" value="Genomic_DNA"/>
</dbReference>
<evidence type="ECO:0000313" key="1">
    <source>
        <dbReference type="EMBL" id="SQD92136.1"/>
    </source>
</evidence>
<accession>A0A2X3KX34</accession>
<organism evidence="1 2">
    <name type="scientific">Candidatus Bipolaricaulis anaerobius</name>
    <dbReference type="NCBI Taxonomy" id="2026885"/>
    <lineage>
        <taxon>Bacteria</taxon>
        <taxon>Candidatus Bipolaricaulota</taxon>
        <taxon>Candidatus Bipolaricaulia</taxon>
        <taxon>Candidatus Bipolaricaulales</taxon>
        <taxon>Candidatus Bipolaricaulaceae</taxon>
        <taxon>Candidatus Bipolaricaulis</taxon>
    </lineage>
</organism>